<keyword evidence="1" id="KW-0812">Transmembrane</keyword>
<feature type="transmembrane region" description="Helical" evidence="1">
    <location>
        <begin position="103"/>
        <end position="122"/>
    </location>
</feature>
<reference evidence="2 3" key="1">
    <citation type="submission" date="2016-10" db="EMBL/GenBank/DDBJ databases">
        <title>Actinomyces aegypiusis sp. nov., isolated from the Aegypius monachus in Qinghai Tibet Plateau China.</title>
        <authorList>
            <person name="Wang Y."/>
        </authorList>
    </citation>
    <scope>NUCLEOTIDE SEQUENCE [LARGE SCALE GENOMIC DNA]</scope>
    <source>
        <strain evidence="2 3">VUL4_3</strain>
    </source>
</reference>
<gene>
    <name evidence="2" type="ORF">BK816_07445</name>
</gene>
<feature type="transmembrane region" description="Helical" evidence="1">
    <location>
        <begin position="21"/>
        <end position="40"/>
    </location>
</feature>
<keyword evidence="1" id="KW-0472">Membrane</keyword>
<dbReference type="Pfam" id="PF10011">
    <property type="entry name" value="DUF2254"/>
    <property type="match status" value="1"/>
</dbReference>
<dbReference type="KEGG" id="avu:BK816_07445"/>
<organism evidence="2 3">
    <name type="scientific">Boudabousia tangfeifanii</name>
    <dbReference type="NCBI Taxonomy" id="1912795"/>
    <lineage>
        <taxon>Bacteria</taxon>
        <taxon>Bacillati</taxon>
        <taxon>Actinomycetota</taxon>
        <taxon>Actinomycetes</taxon>
        <taxon>Actinomycetales</taxon>
        <taxon>Actinomycetaceae</taxon>
        <taxon>Boudabousia</taxon>
    </lineage>
</organism>
<evidence type="ECO:0000256" key="1">
    <source>
        <dbReference type="SAM" id="Phobius"/>
    </source>
</evidence>
<dbReference type="InterPro" id="IPR018723">
    <property type="entry name" value="DUF2254_membrane"/>
</dbReference>
<dbReference type="STRING" id="1912795.BK816_07445"/>
<evidence type="ECO:0000313" key="2">
    <source>
        <dbReference type="EMBL" id="AOZ73145.1"/>
    </source>
</evidence>
<keyword evidence="3" id="KW-1185">Reference proteome</keyword>
<feature type="transmembrane region" description="Helical" evidence="1">
    <location>
        <begin position="60"/>
        <end position="83"/>
    </location>
</feature>
<dbReference type="EMBL" id="CP017812">
    <property type="protein sequence ID" value="AOZ73145.1"/>
    <property type="molecule type" value="Genomic_DNA"/>
</dbReference>
<evidence type="ECO:0000313" key="3">
    <source>
        <dbReference type="Proteomes" id="UP000176288"/>
    </source>
</evidence>
<feature type="transmembrane region" description="Helical" evidence="1">
    <location>
        <begin position="134"/>
        <end position="155"/>
    </location>
</feature>
<name>A0A1D9MLJ4_9ACTO</name>
<dbReference type="AlphaFoldDB" id="A0A1D9MLJ4"/>
<accession>A0A1D9MLJ4</accession>
<keyword evidence="1" id="KW-1133">Transmembrane helix</keyword>
<proteinExistence type="predicted"/>
<protein>
    <recommendedName>
        <fullName evidence="4">DUF2254 domain-containing protein</fullName>
    </recommendedName>
</protein>
<sequence length="461" mass="51144">MKAFWNRIYDSFTAKLWPLPLLSALVAAVMAVILVEIDIPSEAWLSAYLWPGDAKAASDMLSFIASTTMTVLTTTISMTLIVLQVASGNFSHQLLRDYIQSPAVRGIVAVYVAVFTYAVLVLRSLDSDNKLPPQLAVTVAMIWIFIAVATFIWYVSKVVDMVRVDTIINASVKRTMDYSADATAEDEERAPFPRPTIPEDARRVYADEFGYIQRIDLTGLEKWAKKYGATVVVDVRPGDRVIAGQAVARYWFDPSLAQFDSDEEESRDLEEFRQKDASEVEVDLPSFLSLDLERVSGEDYSLGLRQLLDIGVRALSPGTNDPTTARHVIGQSASALRQLVLEPPCPQVRFADVDEDDTAGRGRLLVWSAVRTCPEMVAAFVSQFRRYGSGEPGVLVDLLQTMELLEENTSDPELLNVINEQRASIVAAAKRQLEDEYDLRMVLTAAKTEASVHEPPPDEGV</sequence>
<dbReference type="RefSeq" id="WP_071164608.1">
    <property type="nucleotide sequence ID" value="NZ_CP017812.1"/>
</dbReference>
<dbReference type="Proteomes" id="UP000176288">
    <property type="component" value="Chromosome"/>
</dbReference>
<evidence type="ECO:0008006" key="4">
    <source>
        <dbReference type="Google" id="ProtNLM"/>
    </source>
</evidence>